<gene>
    <name evidence="2" type="ORF">SARC_16027</name>
</gene>
<feature type="transmembrane region" description="Helical" evidence="1">
    <location>
        <begin position="20"/>
        <end position="48"/>
    </location>
</feature>
<dbReference type="GeneID" id="25916531"/>
<reference evidence="2 3" key="1">
    <citation type="submission" date="2011-02" db="EMBL/GenBank/DDBJ databases">
        <title>The Genome Sequence of Sphaeroforma arctica JP610.</title>
        <authorList>
            <consortium name="The Broad Institute Genome Sequencing Platform"/>
            <person name="Russ C."/>
            <person name="Cuomo C."/>
            <person name="Young S.K."/>
            <person name="Zeng Q."/>
            <person name="Gargeya S."/>
            <person name="Alvarado L."/>
            <person name="Berlin A."/>
            <person name="Chapman S.B."/>
            <person name="Chen Z."/>
            <person name="Freedman E."/>
            <person name="Gellesch M."/>
            <person name="Goldberg J."/>
            <person name="Griggs A."/>
            <person name="Gujja S."/>
            <person name="Heilman E."/>
            <person name="Heiman D."/>
            <person name="Howarth C."/>
            <person name="Mehta T."/>
            <person name="Neiman D."/>
            <person name="Pearson M."/>
            <person name="Roberts A."/>
            <person name="Saif S."/>
            <person name="Shea T."/>
            <person name="Shenoy N."/>
            <person name="Sisk P."/>
            <person name="Stolte C."/>
            <person name="Sykes S."/>
            <person name="White J."/>
            <person name="Yandava C."/>
            <person name="Burger G."/>
            <person name="Gray M.W."/>
            <person name="Holland P.W.H."/>
            <person name="King N."/>
            <person name="Lang F.B.F."/>
            <person name="Roger A.J."/>
            <person name="Ruiz-Trillo I."/>
            <person name="Haas B."/>
            <person name="Nusbaum C."/>
            <person name="Birren B."/>
        </authorList>
    </citation>
    <scope>NUCLEOTIDE SEQUENCE [LARGE SCALE GENOMIC DNA]</scope>
    <source>
        <strain evidence="2 3">JP610</strain>
    </source>
</reference>
<protein>
    <submittedName>
        <fullName evidence="2">Uncharacterized protein</fullName>
    </submittedName>
</protein>
<name>A0A0L0F492_9EUKA</name>
<keyword evidence="1" id="KW-0472">Membrane</keyword>
<dbReference type="AlphaFoldDB" id="A0A0L0F492"/>
<feature type="non-terminal residue" evidence="2">
    <location>
        <position position="77"/>
    </location>
</feature>
<dbReference type="EMBL" id="KQ248819">
    <property type="protein sequence ID" value="KNC71434.1"/>
    <property type="molecule type" value="Genomic_DNA"/>
</dbReference>
<evidence type="ECO:0000313" key="2">
    <source>
        <dbReference type="EMBL" id="KNC71434.1"/>
    </source>
</evidence>
<dbReference type="Proteomes" id="UP000054560">
    <property type="component" value="Unassembled WGS sequence"/>
</dbReference>
<keyword evidence="1" id="KW-0812">Transmembrane</keyword>
<keyword evidence="1" id="KW-1133">Transmembrane helix</keyword>
<keyword evidence="3" id="KW-1185">Reference proteome</keyword>
<dbReference type="RefSeq" id="XP_014145336.1">
    <property type="nucleotide sequence ID" value="XM_014289861.1"/>
</dbReference>
<sequence length="77" mass="8759">MDIFHQGEVLRRRKRKATRLAWIIAITGISLCTLFLSLHGVVLASMFVNHKKAPEHNTTPEECCAIYNYTTQTVVNT</sequence>
<evidence type="ECO:0000313" key="3">
    <source>
        <dbReference type="Proteomes" id="UP000054560"/>
    </source>
</evidence>
<proteinExistence type="predicted"/>
<accession>A0A0L0F492</accession>
<evidence type="ECO:0000256" key="1">
    <source>
        <dbReference type="SAM" id="Phobius"/>
    </source>
</evidence>
<organism evidence="2 3">
    <name type="scientific">Sphaeroforma arctica JP610</name>
    <dbReference type="NCBI Taxonomy" id="667725"/>
    <lineage>
        <taxon>Eukaryota</taxon>
        <taxon>Ichthyosporea</taxon>
        <taxon>Ichthyophonida</taxon>
        <taxon>Sphaeroforma</taxon>
    </lineage>
</organism>